<comment type="caution">
    <text evidence="2">The sequence shown here is derived from an EMBL/GenBank/DDBJ whole genome shotgun (WGS) entry which is preliminary data.</text>
</comment>
<dbReference type="EMBL" id="BMGJ01000006">
    <property type="protein sequence ID" value="GGD64057.1"/>
    <property type="molecule type" value="Genomic_DNA"/>
</dbReference>
<feature type="signal peptide" evidence="1">
    <location>
        <begin position="1"/>
        <end position="18"/>
    </location>
</feature>
<dbReference type="SUPFAM" id="SSF50998">
    <property type="entry name" value="Quinoprotein alcohol dehydrogenase-like"/>
    <property type="match status" value="1"/>
</dbReference>
<dbReference type="PROSITE" id="PS51257">
    <property type="entry name" value="PROKAR_LIPOPROTEIN"/>
    <property type="match status" value="1"/>
</dbReference>
<protein>
    <recommendedName>
        <fullName evidence="4">5-methyltetrahydrofolate--homocysteine methyltransferase</fullName>
    </recommendedName>
</protein>
<feature type="chain" id="PRO_5045393912" description="5-methyltetrahydrofolate--homocysteine methyltransferase" evidence="1">
    <location>
        <begin position="19"/>
        <end position="447"/>
    </location>
</feature>
<evidence type="ECO:0000256" key="1">
    <source>
        <dbReference type="SAM" id="SignalP"/>
    </source>
</evidence>
<evidence type="ECO:0000313" key="3">
    <source>
        <dbReference type="Proteomes" id="UP000614272"/>
    </source>
</evidence>
<evidence type="ECO:0008006" key="4">
    <source>
        <dbReference type="Google" id="ProtNLM"/>
    </source>
</evidence>
<dbReference type="RefSeq" id="WP_099034147.1">
    <property type="nucleotide sequence ID" value="NZ_BMGJ01000006.1"/>
</dbReference>
<gene>
    <name evidence="2" type="ORF">GCM10011357_19290</name>
</gene>
<reference evidence="3" key="1">
    <citation type="journal article" date="2019" name="Int. J. Syst. Evol. Microbiol.">
        <title>The Global Catalogue of Microorganisms (GCM) 10K type strain sequencing project: providing services to taxonomists for standard genome sequencing and annotation.</title>
        <authorList>
            <consortium name="The Broad Institute Genomics Platform"/>
            <consortium name="The Broad Institute Genome Sequencing Center for Infectious Disease"/>
            <person name="Wu L."/>
            <person name="Ma J."/>
        </authorList>
    </citation>
    <scope>NUCLEOTIDE SEQUENCE [LARGE SCALE GENOMIC DNA]</scope>
    <source>
        <strain evidence="3">CGMCC 1.12923</strain>
    </source>
</reference>
<sequence>MMQSKVSLLALMVSAALLGGCGDATTTIVEKEPIVEDDHDDDHGDEHSSAGRLIVSAKDANQVSVFDLNDNDLMADFTTVNPVSALYATSGSRYAMLVQRNQDLVEFLDGGLWQEEHGDHFDAFEQDPALAAFTLNDSRPTHITYGEGQTAVFFDGNAVTGIPAGVAVFDEHTVEDDGEYPLLSYNTHMHGAAQVRGEYLLSTVRDADSDSTLPDKIALYHQHDDHFDIELVFDVSCPGLHGSAQNHDFISFACTDGVVLIEQSGNNFTASKIVNTDDFAEGMRIGTLAGHHDNEIFIGIAGTTLFSIDPEDGEMLSIDWQNEDNARPVGYGFVEHGEGFVVLDDSGHLSILEHHDHDHDAGEEASPWEFGAKVHVSEEADSMPEGSGFSMAISHSQDVIYISDLIAGHIVTVDLDSAEITAELELDFTPDKILWLGIGAEEEGHDH</sequence>
<accession>A0ABQ1RAK7</accession>
<keyword evidence="3" id="KW-1185">Reference proteome</keyword>
<proteinExistence type="predicted"/>
<dbReference type="InterPro" id="IPR011047">
    <property type="entry name" value="Quinoprotein_ADH-like_sf"/>
</dbReference>
<name>A0ABQ1RAK7_9ALTE</name>
<dbReference type="Proteomes" id="UP000614272">
    <property type="component" value="Unassembled WGS sequence"/>
</dbReference>
<evidence type="ECO:0000313" key="2">
    <source>
        <dbReference type="EMBL" id="GGD64057.1"/>
    </source>
</evidence>
<organism evidence="2 3">
    <name type="scientific">Lacimicrobium alkaliphilum</name>
    <dbReference type="NCBI Taxonomy" id="1526571"/>
    <lineage>
        <taxon>Bacteria</taxon>
        <taxon>Pseudomonadati</taxon>
        <taxon>Pseudomonadota</taxon>
        <taxon>Gammaproteobacteria</taxon>
        <taxon>Alteromonadales</taxon>
        <taxon>Alteromonadaceae</taxon>
        <taxon>Lacimicrobium</taxon>
    </lineage>
</organism>
<keyword evidence="1" id="KW-0732">Signal</keyword>